<dbReference type="Proteomes" id="UP001058533">
    <property type="component" value="Chromosome"/>
</dbReference>
<keyword evidence="10" id="KW-1185">Reference proteome</keyword>
<evidence type="ECO:0000256" key="4">
    <source>
        <dbReference type="ARBA" id="ARBA00022741"/>
    </source>
</evidence>
<evidence type="ECO:0000256" key="1">
    <source>
        <dbReference type="ARBA" id="ARBA00005187"/>
    </source>
</evidence>
<evidence type="ECO:0000259" key="8">
    <source>
        <dbReference type="PROSITE" id="PS51278"/>
    </source>
</evidence>
<dbReference type="InterPro" id="IPR001962">
    <property type="entry name" value="Asn_synthase"/>
</dbReference>
<evidence type="ECO:0000256" key="7">
    <source>
        <dbReference type="ARBA" id="ARBA00048741"/>
    </source>
</evidence>
<keyword evidence="6" id="KW-0315">Glutamine amidotransferase</keyword>
<dbReference type="CDD" id="cd01991">
    <property type="entry name" value="Asn_synthase_B_C"/>
    <property type="match status" value="1"/>
</dbReference>
<name>A0ABY5L674_9SPHN</name>
<dbReference type="RefSeq" id="WP_256506297.1">
    <property type="nucleotide sequence ID" value="NZ_CP101740.1"/>
</dbReference>
<organism evidence="9 10">
    <name type="scientific">Sphingomonas qomolangmaensis</name>
    <dbReference type="NCBI Taxonomy" id="2918765"/>
    <lineage>
        <taxon>Bacteria</taxon>
        <taxon>Pseudomonadati</taxon>
        <taxon>Pseudomonadota</taxon>
        <taxon>Alphaproteobacteria</taxon>
        <taxon>Sphingomonadales</taxon>
        <taxon>Sphingomonadaceae</taxon>
        <taxon>Sphingomonas</taxon>
    </lineage>
</organism>
<dbReference type="PANTHER" id="PTHR43284:SF1">
    <property type="entry name" value="ASPARAGINE SYNTHETASE"/>
    <property type="match status" value="1"/>
</dbReference>
<proteinExistence type="inferred from homology"/>
<dbReference type="Pfam" id="PF13522">
    <property type="entry name" value="GATase_6"/>
    <property type="match status" value="1"/>
</dbReference>
<dbReference type="PIRSF" id="PIRSF001589">
    <property type="entry name" value="Asn_synthetase_glu-h"/>
    <property type="match status" value="1"/>
</dbReference>
<evidence type="ECO:0000256" key="3">
    <source>
        <dbReference type="ARBA" id="ARBA00012737"/>
    </source>
</evidence>
<evidence type="ECO:0000256" key="6">
    <source>
        <dbReference type="ARBA" id="ARBA00022962"/>
    </source>
</evidence>
<dbReference type="PANTHER" id="PTHR43284">
    <property type="entry name" value="ASPARAGINE SYNTHETASE (GLUTAMINE-HYDROLYZING)"/>
    <property type="match status" value="1"/>
</dbReference>
<dbReference type="Gene3D" id="3.40.50.620">
    <property type="entry name" value="HUPs"/>
    <property type="match status" value="1"/>
</dbReference>
<dbReference type="InterPro" id="IPR014729">
    <property type="entry name" value="Rossmann-like_a/b/a_fold"/>
</dbReference>
<dbReference type="GO" id="GO:0004066">
    <property type="term" value="F:asparagine synthase (glutamine-hydrolyzing) activity"/>
    <property type="evidence" value="ECO:0007669"/>
    <property type="project" value="UniProtKB-EC"/>
</dbReference>
<gene>
    <name evidence="9" type="primary">asnB</name>
    <name evidence="9" type="ORF">NMP03_15045</name>
</gene>
<dbReference type="Pfam" id="PF00733">
    <property type="entry name" value="Asn_synthase"/>
    <property type="match status" value="1"/>
</dbReference>
<dbReference type="EMBL" id="CP101740">
    <property type="protein sequence ID" value="UUL82464.1"/>
    <property type="molecule type" value="Genomic_DNA"/>
</dbReference>
<dbReference type="CDD" id="cd00712">
    <property type="entry name" value="AsnB"/>
    <property type="match status" value="1"/>
</dbReference>
<dbReference type="NCBIfam" id="TIGR01536">
    <property type="entry name" value="asn_synth_AEB"/>
    <property type="match status" value="1"/>
</dbReference>
<evidence type="ECO:0000256" key="5">
    <source>
        <dbReference type="ARBA" id="ARBA00022840"/>
    </source>
</evidence>
<dbReference type="InterPro" id="IPR006426">
    <property type="entry name" value="Asn_synth_AEB"/>
</dbReference>
<reference evidence="9" key="1">
    <citation type="submission" date="2022-07" db="EMBL/GenBank/DDBJ databases">
        <title>Sphingomonas sp. nov., a novel bacterium isolated from the north slope of the Mount Everest.</title>
        <authorList>
            <person name="Cui X."/>
            <person name="Liu Y."/>
        </authorList>
    </citation>
    <scope>NUCLEOTIDE SEQUENCE</scope>
    <source>
        <strain evidence="9">S5-59</strain>
    </source>
</reference>
<comment type="pathway">
    <text evidence="1">Amino-acid biosynthesis; L-asparagine biosynthesis; L-asparagine from L-aspartate (L-Gln route): step 1/1.</text>
</comment>
<dbReference type="InterPro" id="IPR017932">
    <property type="entry name" value="GATase_2_dom"/>
</dbReference>
<evidence type="ECO:0000313" key="9">
    <source>
        <dbReference type="EMBL" id="UUL82464.1"/>
    </source>
</evidence>
<evidence type="ECO:0000256" key="2">
    <source>
        <dbReference type="ARBA" id="ARBA00005752"/>
    </source>
</evidence>
<accession>A0ABY5L674</accession>
<sequence>MADAILHRGPDDGGLWYDDMAGIALSHRRLSIIDLSAAGHQPMASPCGRYILSFNGEIYNHRDLRQLLEANGQIEWAGQSDTETLVHAIAHWGLAATLTRSVGMFALALWDRHERSLSLARDRIGEKPLYYGWSDRAILFGSELKAIRAAAGFTARTDADALALYLRHNSVPAPWSILEQVYKVEPGVILALDSRALDCPPATPPSAAGAATRGVRCTRYWSLGDSVTAGSDPAMTASQAVEQLAARLRTAIAGQMIADVPVGAFLSGGIDSSTIVALMREATSARVRTFTIGFAETGYDEAPHARAVARHLGTEHHETVVGSEDVRAVIAALPTIYDEPFADSSQLPTVLLSRITRGTVTVALSGDGGDELFCGYNRYLMSRRFWDRIALIPRPLRAAIGRGITTIAPGRWDKLAQLPMLPAIPMLGDKLHKAARMLGTGLDTQAIYRASSEEWMSGLPLAGASRAYPMLALPDIAHTPEERMMHWDMLGYLPNDILTKVDRASMAAGLETRVPFLDHHVVEQAWRTPLAFKKRDGQGKWLLRQVLYRHVPPALIDRPKAGFAVPIGAWLRGPLRDWAEELLRHDKLRLDPLLDAGPIRQRWEAHLRGTQDWTASLWGVLMYRSWANYWSDSRADSC</sequence>
<dbReference type="SUPFAM" id="SSF56235">
    <property type="entry name" value="N-terminal nucleophile aminohydrolases (Ntn hydrolases)"/>
    <property type="match status" value="1"/>
</dbReference>
<dbReference type="EC" id="6.3.5.4" evidence="3"/>
<dbReference type="PROSITE" id="PS51278">
    <property type="entry name" value="GATASE_TYPE_2"/>
    <property type="match status" value="1"/>
</dbReference>
<dbReference type="InterPro" id="IPR033738">
    <property type="entry name" value="AsnB_N"/>
</dbReference>
<keyword evidence="5" id="KW-0067">ATP-binding</keyword>
<comment type="similarity">
    <text evidence="2">Belongs to the asparagine synthetase family.</text>
</comment>
<evidence type="ECO:0000313" key="10">
    <source>
        <dbReference type="Proteomes" id="UP001058533"/>
    </source>
</evidence>
<keyword evidence="9" id="KW-0436">Ligase</keyword>
<keyword evidence="4" id="KW-0547">Nucleotide-binding</keyword>
<feature type="domain" description="Glutamine amidotransferase type-2" evidence="8">
    <location>
        <begin position="1"/>
        <end position="195"/>
    </location>
</feature>
<protein>
    <recommendedName>
        <fullName evidence="3">asparagine synthase (glutamine-hydrolyzing)</fullName>
        <ecNumber evidence="3">6.3.5.4</ecNumber>
    </recommendedName>
</protein>
<dbReference type="SUPFAM" id="SSF52402">
    <property type="entry name" value="Adenine nucleotide alpha hydrolases-like"/>
    <property type="match status" value="1"/>
</dbReference>
<comment type="catalytic activity">
    <reaction evidence="7">
        <text>L-aspartate + L-glutamine + ATP + H2O = L-asparagine + L-glutamate + AMP + diphosphate + H(+)</text>
        <dbReference type="Rhea" id="RHEA:12228"/>
        <dbReference type="ChEBI" id="CHEBI:15377"/>
        <dbReference type="ChEBI" id="CHEBI:15378"/>
        <dbReference type="ChEBI" id="CHEBI:29985"/>
        <dbReference type="ChEBI" id="CHEBI:29991"/>
        <dbReference type="ChEBI" id="CHEBI:30616"/>
        <dbReference type="ChEBI" id="CHEBI:33019"/>
        <dbReference type="ChEBI" id="CHEBI:58048"/>
        <dbReference type="ChEBI" id="CHEBI:58359"/>
        <dbReference type="ChEBI" id="CHEBI:456215"/>
        <dbReference type="EC" id="6.3.5.4"/>
    </reaction>
</comment>
<dbReference type="Gene3D" id="3.60.20.10">
    <property type="entry name" value="Glutamine Phosphoribosylpyrophosphate, subunit 1, domain 1"/>
    <property type="match status" value="1"/>
</dbReference>
<dbReference type="InterPro" id="IPR051786">
    <property type="entry name" value="ASN_synthetase/amidase"/>
</dbReference>
<dbReference type="InterPro" id="IPR029055">
    <property type="entry name" value="Ntn_hydrolases_N"/>
</dbReference>